<reference evidence="2 3" key="1">
    <citation type="submission" date="2018-12" db="EMBL/GenBank/DDBJ databases">
        <authorList>
            <consortium name="Pathogen Informatics"/>
        </authorList>
    </citation>
    <scope>NUCLEOTIDE SEQUENCE [LARGE SCALE GENOMIC DNA]</scope>
    <source>
        <strain evidence="2 3">NCTC10296</strain>
    </source>
</reference>
<keyword evidence="3" id="KW-1185">Reference proteome</keyword>
<keyword evidence="1" id="KW-0472">Membrane</keyword>
<feature type="transmembrane region" description="Helical" evidence="1">
    <location>
        <begin position="23"/>
        <end position="45"/>
    </location>
</feature>
<organism evidence="2 3">
    <name type="scientific">Neisseria canis</name>
    <dbReference type="NCBI Taxonomy" id="493"/>
    <lineage>
        <taxon>Bacteria</taxon>
        <taxon>Pseudomonadati</taxon>
        <taxon>Pseudomonadota</taxon>
        <taxon>Betaproteobacteria</taxon>
        <taxon>Neisseriales</taxon>
        <taxon>Neisseriaceae</taxon>
        <taxon>Neisseria</taxon>
    </lineage>
</organism>
<protein>
    <submittedName>
        <fullName evidence="2">Uncharacterized protein</fullName>
    </submittedName>
</protein>
<proteinExistence type="predicted"/>
<gene>
    <name evidence="2" type="ORF">NCTC10296_00864</name>
</gene>
<name>A0A448D753_9NEIS</name>
<accession>A0A448D753</accession>
<evidence type="ECO:0000256" key="1">
    <source>
        <dbReference type="SAM" id="Phobius"/>
    </source>
</evidence>
<evidence type="ECO:0000313" key="2">
    <source>
        <dbReference type="EMBL" id="VEF00457.1"/>
    </source>
</evidence>
<dbReference type="AlphaFoldDB" id="A0A448D753"/>
<keyword evidence="1" id="KW-0812">Transmembrane</keyword>
<keyword evidence="1" id="KW-1133">Transmembrane helix</keyword>
<dbReference type="RefSeq" id="WP_085417586.1">
    <property type="nucleotide sequence ID" value="NZ_CAUJPY010000078.1"/>
</dbReference>
<feature type="transmembrane region" description="Helical" evidence="1">
    <location>
        <begin position="54"/>
        <end position="76"/>
    </location>
</feature>
<dbReference type="KEGG" id="nci:NCTC10296_00864"/>
<sequence>MPWPIPDIPDLFKKPQKTKWNSIFAWLFGLIVVYLLWLPAVWLFWHKLKIGTTMLVLSGSFPFALWLLGFSIMVVAETNKTVAYQAWENEKQNIRQQWTQWAGKKIAVVESDYALSDDSPQKYAYSLAFFTKKFEALFKQSQHKKITVYVAVADSTLAMDILQEQWPLFGTLTEPYEDKVEIYLTNIGHNDLDFVSLWTEQPQEELSVIVSMIADEKDDGTFAEQTAWLVFSPPNIPKKQAEISRTIKFNLLSAQESNLALTQFKQYTLENQLANSLSLIGFSEEATALLRSRLIETGWFCNSNILKLKQITSKHKNIKSFNHWLMLTSALQEIQPATRPLIAWKQDNDSEIRLVSVIRYSE</sequence>
<dbReference type="Proteomes" id="UP000279284">
    <property type="component" value="Chromosome"/>
</dbReference>
<dbReference type="EMBL" id="LR134313">
    <property type="protein sequence ID" value="VEF00457.1"/>
    <property type="molecule type" value="Genomic_DNA"/>
</dbReference>
<evidence type="ECO:0000313" key="3">
    <source>
        <dbReference type="Proteomes" id="UP000279284"/>
    </source>
</evidence>